<reference evidence="1" key="1">
    <citation type="journal article" date="2020" name="mSystems">
        <title>Genome- and Community-Level Interaction Insights into Carbon Utilization and Element Cycling Functions of Hydrothermarchaeota in Hydrothermal Sediment.</title>
        <authorList>
            <person name="Zhou Z."/>
            <person name="Liu Y."/>
            <person name="Xu W."/>
            <person name="Pan J."/>
            <person name="Luo Z.H."/>
            <person name="Li M."/>
        </authorList>
    </citation>
    <scope>NUCLEOTIDE SEQUENCE [LARGE SCALE GENOMIC DNA]</scope>
    <source>
        <strain evidence="1">SpSt-402</strain>
    </source>
</reference>
<dbReference type="AlphaFoldDB" id="A0A832H211"/>
<organism evidence="1">
    <name type="scientific">Oscillatoriales cyanobacterium SpSt-402</name>
    <dbReference type="NCBI Taxonomy" id="2282168"/>
    <lineage>
        <taxon>Bacteria</taxon>
        <taxon>Bacillati</taxon>
        <taxon>Cyanobacteriota</taxon>
        <taxon>Cyanophyceae</taxon>
        <taxon>Oscillatoriophycideae</taxon>
        <taxon>Oscillatoriales</taxon>
    </lineage>
</organism>
<dbReference type="EMBL" id="DSRD01000355">
    <property type="protein sequence ID" value="HGW93717.1"/>
    <property type="molecule type" value="Genomic_DNA"/>
</dbReference>
<name>A0A832H211_9CYAN</name>
<proteinExistence type="predicted"/>
<accession>A0A832H211</accession>
<comment type="caution">
    <text evidence="1">The sequence shown here is derived from an EMBL/GenBank/DDBJ whole genome shotgun (WGS) entry which is preliminary data.</text>
</comment>
<evidence type="ECO:0000313" key="1">
    <source>
        <dbReference type="EMBL" id="HGW93717.1"/>
    </source>
</evidence>
<protein>
    <submittedName>
        <fullName evidence="1">Uncharacterized protein</fullName>
    </submittedName>
</protein>
<gene>
    <name evidence="1" type="ORF">ENR47_05465</name>
</gene>
<sequence>MKIPKRRIPKMGTYVNPPDGVQLKLPLDPAQKSYDQTIVVKLEMTVVTRLSKQQRIKLPSPEPAAIIVGLLKSERFFVYIFSGSLPSDWDLDKNGAKLKGAAKRERLFRLARENGWFDCRL</sequence>